<feature type="transmembrane region" description="Helical" evidence="7">
    <location>
        <begin position="172"/>
        <end position="195"/>
    </location>
</feature>
<feature type="transmembrane region" description="Helical" evidence="7">
    <location>
        <begin position="120"/>
        <end position="140"/>
    </location>
</feature>
<organism evidence="9 10">
    <name type="scientific">Vibrio ishigakensis</name>
    <dbReference type="NCBI Taxonomy" id="1481914"/>
    <lineage>
        <taxon>Bacteria</taxon>
        <taxon>Pseudomonadati</taxon>
        <taxon>Pseudomonadota</taxon>
        <taxon>Gammaproteobacteria</taxon>
        <taxon>Vibrionales</taxon>
        <taxon>Vibrionaceae</taxon>
        <taxon>Vibrio</taxon>
    </lineage>
</organism>
<dbReference type="EMBL" id="BBSC01000014">
    <property type="protein sequence ID" value="GAM78470.1"/>
    <property type="molecule type" value="Genomic_DNA"/>
</dbReference>
<dbReference type="GO" id="GO:0005886">
    <property type="term" value="C:plasma membrane"/>
    <property type="evidence" value="ECO:0007669"/>
    <property type="project" value="UniProtKB-SubCell"/>
</dbReference>
<evidence type="ECO:0000256" key="6">
    <source>
        <dbReference type="ARBA" id="ARBA00023136"/>
    </source>
</evidence>
<name>A0A0B8QFP4_9VIBR</name>
<protein>
    <submittedName>
        <fullName evidence="9">Sugar ABC transporter permease</fullName>
    </submittedName>
</protein>
<dbReference type="PANTHER" id="PTHR30193">
    <property type="entry name" value="ABC TRANSPORTER PERMEASE PROTEIN"/>
    <property type="match status" value="1"/>
</dbReference>
<dbReference type="Gene3D" id="1.10.3720.10">
    <property type="entry name" value="MetI-like"/>
    <property type="match status" value="1"/>
</dbReference>
<evidence type="ECO:0000259" key="8">
    <source>
        <dbReference type="PROSITE" id="PS50928"/>
    </source>
</evidence>
<dbReference type="Pfam" id="PF00528">
    <property type="entry name" value="BPD_transp_1"/>
    <property type="match status" value="1"/>
</dbReference>
<keyword evidence="4 7" id="KW-0812">Transmembrane</keyword>
<evidence type="ECO:0000256" key="1">
    <source>
        <dbReference type="ARBA" id="ARBA00004651"/>
    </source>
</evidence>
<comment type="similarity">
    <text evidence="7">Belongs to the binding-protein-dependent transport system permease family.</text>
</comment>
<proteinExistence type="inferred from homology"/>
<dbReference type="CDD" id="cd06261">
    <property type="entry name" value="TM_PBP2"/>
    <property type="match status" value="1"/>
</dbReference>
<feature type="transmembrane region" description="Helical" evidence="7">
    <location>
        <begin position="85"/>
        <end position="108"/>
    </location>
</feature>
<feature type="transmembrane region" description="Helical" evidence="7">
    <location>
        <begin position="25"/>
        <end position="50"/>
    </location>
</feature>
<keyword evidence="2 7" id="KW-0813">Transport</keyword>
<feature type="transmembrane region" description="Helical" evidence="7">
    <location>
        <begin position="280"/>
        <end position="300"/>
    </location>
</feature>
<keyword evidence="5 7" id="KW-1133">Transmembrane helix</keyword>
<keyword evidence="6 7" id="KW-0472">Membrane</keyword>
<evidence type="ECO:0000313" key="9">
    <source>
        <dbReference type="EMBL" id="GAM78470.1"/>
    </source>
</evidence>
<evidence type="ECO:0000256" key="5">
    <source>
        <dbReference type="ARBA" id="ARBA00022989"/>
    </source>
</evidence>
<sequence length="308" mass="35096">MTSHVETPELIQPKKKKQRQSFHRFYDINGWTFVLPAVALVGLFMLYPILDSLWMSLHSGRGVVTRFVGLGNVERLFNDPVFIKALTNTFIFLIVQVPIMILLSLILSSCLNQPNLKFRGFFRLAIFLPCVTSLVAYSILFKSMFSLDGIINSSLMWVGIISDPIPWMTDPFWAKVMIIIAITWRWTGYNMIFYLSAMQNIDKSIYEAARIEGVSPTKQFFFITVPLLKPVILFTSIMSTIGTLQIFDEVMNMTQGGPANETLTLSLYIYNLSFKFVPNFGYAATVSYVIVFFASILAFLQFKVAKDK</sequence>
<dbReference type="GO" id="GO:0055085">
    <property type="term" value="P:transmembrane transport"/>
    <property type="evidence" value="ECO:0007669"/>
    <property type="project" value="InterPro"/>
</dbReference>
<evidence type="ECO:0000256" key="3">
    <source>
        <dbReference type="ARBA" id="ARBA00022475"/>
    </source>
</evidence>
<dbReference type="InterPro" id="IPR051393">
    <property type="entry name" value="ABC_transporter_permease"/>
</dbReference>
<evidence type="ECO:0000256" key="7">
    <source>
        <dbReference type="RuleBase" id="RU363032"/>
    </source>
</evidence>
<dbReference type="InterPro" id="IPR000515">
    <property type="entry name" value="MetI-like"/>
</dbReference>
<comment type="caution">
    <text evidence="9">The sequence shown here is derived from an EMBL/GenBank/DDBJ whole genome shotgun (WGS) entry which is preliminary data.</text>
</comment>
<feature type="domain" description="ABC transmembrane type-1" evidence="8">
    <location>
        <begin position="86"/>
        <end position="301"/>
    </location>
</feature>
<dbReference type="AlphaFoldDB" id="A0A0B8QFP4"/>
<dbReference type="Proteomes" id="UP000031666">
    <property type="component" value="Unassembled WGS sequence"/>
</dbReference>
<gene>
    <name evidence="9" type="ORF">JCM19241_3808</name>
</gene>
<accession>A0A0B8QFP4</accession>
<dbReference type="STRING" id="1481914.JCM19241_3808"/>
<dbReference type="InterPro" id="IPR035906">
    <property type="entry name" value="MetI-like_sf"/>
</dbReference>
<feature type="transmembrane region" description="Helical" evidence="7">
    <location>
        <begin position="220"/>
        <end position="247"/>
    </location>
</feature>
<reference evidence="9 10" key="1">
    <citation type="submission" date="2015-01" db="EMBL/GenBank/DDBJ databases">
        <title>Vibrio sp. C94 JCM 19241 whole genome shotgun sequence.</title>
        <authorList>
            <person name="Sawabe T."/>
            <person name="Meirelles P."/>
            <person name="Feng G."/>
            <person name="Sayaka M."/>
            <person name="Hattori M."/>
            <person name="Ohkuma M."/>
        </authorList>
    </citation>
    <scope>NUCLEOTIDE SEQUENCE [LARGE SCALE GENOMIC DNA]</scope>
    <source>
        <strain evidence="10">JCM 19241</strain>
    </source>
</reference>
<dbReference type="SUPFAM" id="SSF161098">
    <property type="entry name" value="MetI-like"/>
    <property type="match status" value="1"/>
</dbReference>
<evidence type="ECO:0000313" key="10">
    <source>
        <dbReference type="Proteomes" id="UP000031666"/>
    </source>
</evidence>
<evidence type="ECO:0000256" key="2">
    <source>
        <dbReference type="ARBA" id="ARBA00022448"/>
    </source>
</evidence>
<comment type="subcellular location">
    <subcellularLocation>
        <location evidence="1 7">Cell membrane</location>
        <topology evidence="1 7">Multi-pass membrane protein</topology>
    </subcellularLocation>
</comment>
<evidence type="ECO:0000256" key="4">
    <source>
        <dbReference type="ARBA" id="ARBA00022692"/>
    </source>
</evidence>
<dbReference type="PROSITE" id="PS50928">
    <property type="entry name" value="ABC_TM1"/>
    <property type="match status" value="1"/>
</dbReference>
<reference evidence="9 10" key="2">
    <citation type="submission" date="2015-01" db="EMBL/GenBank/DDBJ databases">
        <authorList>
            <consortium name="NBRP consortium"/>
            <person name="Sawabe T."/>
            <person name="Meirelles P."/>
            <person name="Feng G."/>
            <person name="Sayaka M."/>
            <person name="Hattori M."/>
            <person name="Ohkuma M."/>
        </authorList>
    </citation>
    <scope>NUCLEOTIDE SEQUENCE [LARGE SCALE GENOMIC DNA]</scope>
    <source>
        <strain evidence="10">JCM 19241</strain>
    </source>
</reference>
<keyword evidence="3" id="KW-1003">Cell membrane</keyword>
<dbReference type="PANTHER" id="PTHR30193:SF37">
    <property type="entry name" value="INNER MEMBRANE ABC TRANSPORTER PERMEASE PROTEIN YCJO"/>
    <property type="match status" value="1"/>
</dbReference>